<accession>A0ABU9BUH8</accession>
<dbReference type="GO" id="GO:0016787">
    <property type="term" value="F:hydrolase activity"/>
    <property type="evidence" value="ECO:0007669"/>
    <property type="project" value="UniProtKB-KW"/>
</dbReference>
<dbReference type="Proteomes" id="UP001371218">
    <property type="component" value="Unassembled WGS sequence"/>
</dbReference>
<evidence type="ECO:0000256" key="1">
    <source>
        <dbReference type="ARBA" id="ARBA00006865"/>
    </source>
</evidence>
<dbReference type="PROSITE" id="PS51762">
    <property type="entry name" value="GH16_2"/>
    <property type="match status" value="1"/>
</dbReference>
<gene>
    <name evidence="4" type="ORF">AACH06_22625</name>
</gene>
<dbReference type="CDD" id="cd00413">
    <property type="entry name" value="Glyco_hydrolase_16"/>
    <property type="match status" value="1"/>
</dbReference>
<evidence type="ECO:0000313" key="5">
    <source>
        <dbReference type="Proteomes" id="UP001371218"/>
    </source>
</evidence>
<keyword evidence="5" id="KW-1185">Reference proteome</keyword>
<evidence type="ECO:0000313" key="4">
    <source>
        <dbReference type="EMBL" id="MEK8033627.1"/>
    </source>
</evidence>
<comment type="caution">
    <text evidence="4">The sequence shown here is derived from an EMBL/GenBank/DDBJ whole genome shotgun (WGS) entry which is preliminary data.</text>
</comment>
<dbReference type="SUPFAM" id="SSF49899">
    <property type="entry name" value="Concanavalin A-like lectins/glucanases"/>
    <property type="match status" value="1"/>
</dbReference>
<reference evidence="4 5" key="1">
    <citation type="submission" date="2024-04" db="EMBL/GenBank/DDBJ databases">
        <title>Novel species of the genus Ideonella isolated from streams.</title>
        <authorList>
            <person name="Lu H."/>
        </authorList>
    </citation>
    <scope>NUCLEOTIDE SEQUENCE [LARGE SCALE GENOMIC DNA]</scope>
    <source>
        <strain evidence="4 5">DXS29W</strain>
    </source>
</reference>
<keyword evidence="4" id="KW-0378">Hydrolase</keyword>
<feature type="compositionally biased region" description="Pro residues" evidence="2">
    <location>
        <begin position="322"/>
        <end position="333"/>
    </location>
</feature>
<dbReference type="Gene3D" id="2.60.120.200">
    <property type="match status" value="1"/>
</dbReference>
<dbReference type="InterPro" id="IPR000757">
    <property type="entry name" value="Beta-glucanase-like"/>
</dbReference>
<organism evidence="4 5">
    <name type="scientific">Ideonella lacteola</name>
    <dbReference type="NCBI Taxonomy" id="2984193"/>
    <lineage>
        <taxon>Bacteria</taxon>
        <taxon>Pseudomonadati</taxon>
        <taxon>Pseudomonadota</taxon>
        <taxon>Betaproteobacteria</taxon>
        <taxon>Burkholderiales</taxon>
        <taxon>Sphaerotilaceae</taxon>
        <taxon>Ideonella</taxon>
    </lineage>
</organism>
<evidence type="ECO:0000259" key="3">
    <source>
        <dbReference type="PROSITE" id="PS51762"/>
    </source>
</evidence>
<evidence type="ECO:0000256" key="2">
    <source>
        <dbReference type="SAM" id="MobiDB-lite"/>
    </source>
</evidence>
<feature type="domain" description="GH16" evidence="3">
    <location>
        <begin position="40"/>
        <end position="295"/>
    </location>
</feature>
<proteinExistence type="inferred from homology"/>
<name>A0ABU9BUH8_9BURK</name>
<sequence length="333" mass="36277">MKPRHAAALAGLALYSVGLIVALLLSAGNALAEQASKADAPAGQAPPAVPQRFFDDFSYDSAEQLARLGGWALRHGPGYPGVEGAAWRADAIGLVDDEAAAGNRLLRLTARTDGTGAGTVQAQLCHARKYLAGTYAARVRFSDQPISGVDGDPVIQTFYAVSPLRFDYDPEFSEMDWEYLANGGWGSDKSRLYGITWQTVRLEPWHAFNQPHEEFGALGHQWHTLVMQVLPPPIGRTRWFLDGLQISEHSGRNHPVVPMAISFNLWFSPGGLLPASAEPRVYQQDADWVFHARNEVLSPAEVDNAVAAWRRSGTQRQDSVPPAEPPLASPCNF</sequence>
<protein>
    <submittedName>
        <fullName evidence="4">Glycoside hydrolase family 16 protein</fullName>
    </submittedName>
</protein>
<dbReference type="InterPro" id="IPR013320">
    <property type="entry name" value="ConA-like_dom_sf"/>
</dbReference>
<dbReference type="EMBL" id="JBBUTG010000018">
    <property type="protein sequence ID" value="MEK8033627.1"/>
    <property type="molecule type" value="Genomic_DNA"/>
</dbReference>
<feature type="region of interest" description="Disordered" evidence="2">
    <location>
        <begin position="312"/>
        <end position="333"/>
    </location>
</feature>
<dbReference type="RefSeq" id="WP_341428051.1">
    <property type="nucleotide sequence ID" value="NZ_JBBUTG010000018.1"/>
</dbReference>
<comment type="similarity">
    <text evidence="1">Belongs to the glycosyl hydrolase 16 family.</text>
</comment>